<reference evidence="2" key="1">
    <citation type="journal article" date="2019" name="Int. J. Syst. Evol. Microbiol.">
        <title>The Global Catalogue of Microorganisms (GCM) 10K type strain sequencing project: providing services to taxonomists for standard genome sequencing and annotation.</title>
        <authorList>
            <consortium name="The Broad Institute Genomics Platform"/>
            <consortium name="The Broad Institute Genome Sequencing Center for Infectious Disease"/>
            <person name="Wu L."/>
            <person name="Ma J."/>
        </authorList>
    </citation>
    <scope>NUCLEOTIDE SEQUENCE [LARGE SCALE GENOMIC DNA]</scope>
    <source>
        <strain evidence="2">CCM 8702</strain>
    </source>
</reference>
<accession>A0ABQ2A346</accession>
<sequence length="63" mass="7247">MRALRFFVSLPPSAPAHARDQPKRLDLFLIGEEGERAKRMPIDQWASLHKMYLQSPKKRSTAA</sequence>
<evidence type="ECO:0000313" key="1">
    <source>
        <dbReference type="EMBL" id="GGH85249.1"/>
    </source>
</evidence>
<protein>
    <submittedName>
        <fullName evidence="1">Uncharacterized protein</fullName>
    </submittedName>
</protein>
<gene>
    <name evidence="1" type="ORF">GCM10007362_42240</name>
</gene>
<comment type="caution">
    <text evidence="1">The sequence shown here is derived from an EMBL/GenBank/DDBJ whole genome shotgun (WGS) entry which is preliminary data.</text>
</comment>
<name>A0ABQ2A346_9BACL</name>
<evidence type="ECO:0000313" key="2">
    <source>
        <dbReference type="Proteomes" id="UP000605427"/>
    </source>
</evidence>
<proteinExistence type="predicted"/>
<dbReference type="Proteomes" id="UP000605427">
    <property type="component" value="Unassembled WGS sequence"/>
</dbReference>
<keyword evidence="2" id="KW-1185">Reference proteome</keyword>
<organism evidence="1 2">
    <name type="scientific">Saccharibacillus endophyticus</name>
    <dbReference type="NCBI Taxonomy" id="2060666"/>
    <lineage>
        <taxon>Bacteria</taxon>
        <taxon>Bacillati</taxon>
        <taxon>Bacillota</taxon>
        <taxon>Bacilli</taxon>
        <taxon>Bacillales</taxon>
        <taxon>Paenibacillaceae</taxon>
        <taxon>Saccharibacillus</taxon>
    </lineage>
</organism>
<dbReference type="EMBL" id="BMDD01000005">
    <property type="protein sequence ID" value="GGH85249.1"/>
    <property type="molecule type" value="Genomic_DNA"/>
</dbReference>